<evidence type="ECO:0000256" key="11">
    <source>
        <dbReference type="PROSITE-ProRule" id="PRU00560"/>
    </source>
</evidence>
<dbReference type="PROSITE" id="PS51217">
    <property type="entry name" value="UVRD_HELICASE_CTER"/>
    <property type="match status" value="1"/>
</dbReference>
<keyword evidence="4 11" id="KW-0347">Helicase</keyword>
<dbReference type="PROSITE" id="PS51198">
    <property type="entry name" value="UVRD_HELICASE_ATP_BIND"/>
    <property type="match status" value="1"/>
</dbReference>
<dbReference type="RefSeq" id="WP_258210847.1">
    <property type="nucleotide sequence ID" value="NZ_CP102734.1"/>
</dbReference>
<evidence type="ECO:0000256" key="4">
    <source>
        <dbReference type="ARBA" id="ARBA00022806"/>
    </source>
</evidence>
<dbReference type="Pfam" id="PF00580">
    <property type="entry name" value="UvrD-helicase"/>
    <property type="match status" value="1"/>
</dbReference>
<evidence type="ECO:0000313" key="15">
    <source>
        <dbReference type="Proteomes" id="UP001059252"/>
    </source>
</evidence>
<dbReference type="InterPro" id="IPR014017">
    <property type="entry name" value="DNA_helicase_UvrD-like_C"/>
</dbReference>
<dbReference type="InterPro" id="IPR000212">
    <property type="entry name" value="DNA_helicase_UvrD/REP"/>
</dbReference>
<comment type="catalytic activity">
    <reaction evidence="10">
        <text>ATP + H2O = ADP + phosphate + H(+)</text>
        <dbReference type="Rhea" id="RHEA:13065"/>
        <dbReference type="ChEBI" id="CHEBI:15377"/>
        <dbReference type="ChEBI" id="CHEBI:15378"/>
        <dbReference type="ChEBI" id="CHEBI:30616"/>
        <dbReference type="ChEBI" id="CHEBI:43474"/>
        <dbReference type="ChEBI" id="CHEBI:456216"/>
        <dbReference type="EC" id="5.6.2.4"/>
    </reaction>
</comment>
<dbReference type="InterPro" id="IPR013986">
    <property type="entry name" value="DExx_box_DNA_helicase_dom_sf"/>
</dbReference>
<dbReference type="Proteomes" id="UP001059252">
    <property type="component" value="Chromosome"/>
</dbReference>
<accession>A0ABY5R8A7</accession>
<keyword evidence="2 11" id="KW-0547">Nucleotide-binding</keyword>
<keyword evidence="7" id="KW-0413">Isomerase</keyword>
<sequence length="733" mass="84543">MTSNNHALNSLNKQQKAAVLHTKGPLRIIAGAGTGKTRVLTQKIIYLIEKLKVAPYKILAVTFTNKATKEMSERISTELGDLKSEVKISTFHALCAYILRQDIEKIGYSKGFDILDVIDQKSILETIYAKYEISASEHSYSHLIQFISDKKINLESPEKLMKEVDPDNEVELLFINIYRDYLDTLKNLNNLDFDDLLILTRKLLTENAEAQKYWSSKFDYILVDEFQDTSQVQYDIVKIIANPKNNITVVGDPDQTIYSWRGADVNIILNFDKDFPNTSTIYLEENYRSTPKIIEASNLLIKHNKNRLDKNLFTNNENKDDIEFFHAFSPESEAKWVLSKINTLKKQKLQLKDIAILFRSNYYSRNFEQIFIKENVKHVILGGQKFYERAEIKNIISFLKLINNGSELAFKRIINVPSRKIGNSAIKKIQSLAESKNMSSYDVLTDYFKNLAENKKDPNFVPLNIPMQAQKNIVEFFNIVRWAKKALEKEPIHVVLKKFLNLIGYYSIFKENQKLLTNAVENIDELIGSIKTWQNKNPEGKLNDYLEEIFLLTSSDWETTDNTYLTMMTVHMAKGLEFKHVFLVGMSEGNFPNNLALQNAKNIDEVIEEERRLAYVAITRAKENLYISNSQTSDLYQTTSFLKPPKHANPSRFLKEMGLKTNFGMKDFVLSEKNGVIKYEKDNSLLVVGDRIAHVTFGEGTILEDQDETIIVKFVNYDEPKLLLKNHKSLQKI</sequence>
<keyword evidence="3 11" id="KW-0378">Hydrolase</keyword>
<dbReference type="Gene3D" id="3.40.50.300">
    <property type="entry name" value="P-loop containing nucleotide triphosphate hydrolases"/>
    <property type="match status" value="2"/>
</dbReference>
<gene>
    <name evidence="14" type="ORF">NV226_03030</name>
</gene>
<evidence type="ECO:0000259" key="12">
    <source>
        <dbReference type="PROSITE" id="PS51198"/>
    </source>
</evidence>
<name>A0ABY5R8A7_9MOLU</name>
<dbReference type="InterPro" id="IPR027417">
    <property type="entry name" value="P-loop_NTPase"/>
</dbReference>
<dbReference type="Pfam" id="PF13361">
    <property type="entry name" value="UvrD_C"/>
    <property type="match status" value="1"/>
</dbReference>
<evidence type="ECO:0000256" key="3">
    <source>
        <dbReference type="ARBA" id="ARBA00022801"/>
    </source>
</evidence>
<reference evidence="14" key="1">
    <citation type="submission" date="2022-08" db="EMBL/GenBank/DDBJ databases">
        <title>Complete genome of Mycoplasma iguanae type strain 2327.</title>
        <authorList>
            <person name="Spergser J."/>
        </authorList>
    </citation>
    <scope>NUCLEOTIDE SEQUENCE</scope>
    <source>
        <strain evidence="14">2327</strain>
    </source>
</reference>
<evidence type="ECO:0000256" key="7">
    <source>
        <dbReference type="ARBA" id="ARBA00023235"/>
    </source>
</evidence>
<evidence type="ECO:0000313" key="14">
    <source>
        <dbReference type="EMBL" id="UVD81673.1"/>
    </source>
</evidence>
<keyword evidence="6" id="KW-0238">DNA-binding</keyword>
<dbReference type="CDD" id="cd18807">
    <property type="entry name" value="SF1_C_UvrD"/>
    <property type="match status" value="1"/>
</dbReference>
<evidence type="ECO:0000256" key="10">
    <source>
        <dbReference type="ARBA" id="ARBA00048988"/>
    </source>
</evidence>
<feature type="binding site" evidence="11">
    <location>
        <begin position="30"/>
        <end position="37"/>
    </location>
    <ligand>
        <name>ATP</name>
        <dbReference type="ChEBI" id="CHEBI:30616"/>
    </ligand>
</feature>
<organism evidence="14 15">
    <name type="scientific">Mycoplasma iguanae</name>
    <dbReference type="NCBI Taxonomy" id="292461"/>
    <lineage>
        <taxon>Bacteria</taxon>
        <taxon>Bacillati</taxon>
        <taxon>Mycoplasmatota</taxon>
        <taxon>Mollicutes</taxon>
        <taxon>Mycoplasmataceae</taxon>
        <taxon>Mycoplasma</taxon>
    </lineage>
</organism>
<comment type="similarity">
    <text evidence="1">Belongs to the helicase family. UvrD subfamily.</text>
</comment>
<dbReference type="Gene3D" id="1.10.486.10">
    <property type="entry name" value="PCRA, domain 4"/>
    <property type="match status" value="1"/>
</dbReference>
<dbReference type="SUPFAM" id="SSF52540">
    <property type="entry name" value="P-loop containing nucleoside triphosphate hydrolases"/>
    <property type="match status" value="1"/>
</dbReference>
<proteinExistence type="inferred from homology"/>
<dbReference type="EMBL" id="CP102734">
    <property type="protein sequence ID" value="UVD81673.1"/>
    <property type="molecule type" value="Genomic_DNA"/>
</dbReference>
<keyword evidence="15" id="KW-1185">Reference proteome</keyword>
<evidence type="ECO:0000259" key="13">
    <source>
        <dbReference type="PROSITE" id="PS51217"/>
    </source>
</evidence>
<evidence type="ECO:0000256" key="1">
    <source>
        <dbReference type="ARBA" id="ARBA00009922"/>
    </source>
</evidence>
<dbReference type="PANTHER" id="PTHR11070:SF2">
    <property type="entry name" value="ATP-DEPENDENT DNA HELICASE SRS2"/>
    <property type="match status" value="1"/>
</dbReference>
<dbReference type="PANTHER" id="PTHR11070">
    <property type="entry name" value="UVRD / RECB / PCRA DNA HELICASE FAMILY MEMBER"/>
    <property type="match status" value="1"/>
</dbReference>
<evidence type="ECO:0000256" key="8">
    <source>
        <dbReference type="ARBA" id="ARBA00034617"/>
    </source>
</evidence>
<dbReference type="InterPro" id="IPR014016">
    <property type="entry name" value="UvrD-like_ATP-bd"/>
</dbReference>
<dbReference type="Gene3D" id="1.10.10.160">
    <property type="match status" value="1"/>
</dbReference>
<comment type="catalytic activity">
    <reaction evidence="8">
        <text>Couples ATP hydrolysis with the unwinding of duplex DNA by translocating in the 3'-5' direction.</text>
        <dbReference type="EC" id="5.6.2.4"/>
    </reaction>
</comment>
<evidence type="ECO:0000256" key="5">
    <source>
        <dbReference type="ARBA" id="ARBA00022840"/>
    </source>
</evidence>
<feature type="domain" description="UvrD-like helicase C-terminal" evidence="13">
    <location>
        <begin position="291"/>
        <end position="575"/>
    </location>
</feature>
<keyword evidence="5 11" id="KW-0067">ATP-binding</keyword>
<dbReference type="EC" id="5.6.2.4" evidence="9"/>
<evidence type="ECO:0000256" key="2">
    <source>
        <dbReference type="ARBA" id="ARBA00022741"/>
    </source>
</evidence>
<evidence type="ECO:0000256" key="9">
    <source>
        <dbReference type="ARBA" id="ARBA00034808"/>
    </source>
</evidence>
<feature type="domain" description="UvrD-like helicase ATP-binding" evidence="12">
    <location>
        <begin position="9"/>
        <end position="290"/>
    </location>
</feature>
<evidence type="ECO:0000256" key="6">
    <source>
        <dbReference type="ARBA" id="ARBA00023125"/>
    </source>
</evidence>
<dbReference type="CDD" id="cd17932">
    <property type="entry name" value="DEXQc_UvrD"/>
    <property type="match status" value="1"/>
</dbReference>
<protein>
    <recommendedName>
        <fullName evidence="9">DNA 3'-5' helicase</fullName>
        <ecNumber evidence="9">5.6.2.4</ecNumber>
    </recommendedName>
</protein>